<dbReference type="InterPro" id="IPR042089">
    <property type="entry name" value="Peptidase_M13_dom_2"/>
</dbReference>
<accession>A0A8H5BVM4</accession>
<dbReference type="InterPro" id="IPR018497">
    <property type="entry name" value="Peptidase_M13_C"/>
</dbReference>
<dbReference type="CDD" id="cd08662">
    <property type="entry name" value="M13"/>
    <property type="match status" value="2"/>
</dbReference>
<dbReference type="InterPro" id="IPR005123">
    <property type="entry name" value="Oxoglu/Fe-dep_dioxygenase_dom"/>
</dbReference>
<dbReference type="PRINTS" id="PR00786">
    <property type="entry name" value="NEPRILYSIN"/>
</dbReference>
<keyword evidence="6" id="KW-0862">Zinc</keyword>
<dbReference type="SUPFAM" id="SSF55486">
    <property type="entry name" value="Metalloproteases ('zincins'), catalytic domain"/>
    <property type="match status" value="3"/>
</dbReference>
<evidence type="ECO:0000313" key="10">
    <source>
        <dbReference type="EMBL" id="KAF5330410.1"/>
    </source>
</evidence>
<name>A0A8H5BVM4_9AGAR</name>
<dbReference type="GO" id="GO:0016485">
    <property type="term" value="P:protein processing"/>
    <property type="evidence" value="ECO:0007669"/>
    <property type="project" value="TreeGrafter"/>
</dbReference>
<keyword evidence="3" id="KW-0645">Protease</keyword>
<dbReference type="OrthoDB" id="6475849at2759"/>
<dbReference type="Pfam" id="PF13532">
    <property type="entry name" value="2OG-FeII_Oxy_2"/>
    <property type="match status" value="1"/>
</dbReference>
<dbReference type="PROSITE" id="PS51885">
    <property type="entry name" value="NEPRILYSIN"/>
    <property type="match status" value="1"/>
</dbReference>
<reference evidence="10 11" key="1">
    <citation type="journal article" date="2020" name="ISME J.">
        <title>Uncovering the hidden diversity of litter-decomposition mechanisms in mushroom-forming fungi.</title>
        <authorList>
            <person name="Floudas D."/>
            <person name="Bentzer J."/>
            <person name="Ahren D."/>
            <person name="Johansson T."/>
            <person name="Persson P."/>
            <person name="Tunlid A."/>
        </authorList>
    </citation>
    <scope>NUCLEOTIDE SEQUENCE [LARGE SCALE GENOMIC DNA]</scope>
    <source>
        <strain evidence="10 11">CBS 101986</strain>
    </source>
</reference>
<dbReference type="EMBL" id="JAACJJ010000001">
    <property type="protein sequence ID" value="KAF5330410.1"/>
    <property type="molecule type" value="Genomic_DNA"/>
</dbReference>
<keyword evidence="4" id="KW-0479">Metal-binding</keyword>
<dbReference type="Gene3D" id="1.10.1380.10">
    <property type="entry name" value="Neutral endopeptidase , domain2"/>
    <property type="match status" value="2"/>
</dbReference>
<feature type="compositionally biased region" description="Low complexity" evidence="8">
    <location>
        <begin position="56"/>
        <end position="66"/>
    </location>
</feature>
<evidence type="ECO:0000256" key="7">
    <source>
        <dbReference type="ARBA" id="ARBA00023049"/>
    </source>
</evidence>
<keyword evidence="5" id="KW-0378">Hydrolase</keyword>
<evidence type="ECO:0000256" key="1">
    <source>
        <dbReference type="ARBA" id="ARBA00001947"/>
    </source>
</evidence>
<feature type="domain" description="Fe2OG dioxygenase" evidence="9">
    <location>
        <begin position="284"/>
        <end position="406"/>
    </location>
</feature>
<protein>
    <recommendedName>
        <fullName evidence="9">Fe2OG dioxygenase domain-containing protein</fullName>
    </recommendedName>
</protein>
<proteinExistence type="inferred from homology"/>
<feature type="region of interest" description="Disordered" evidence="8">
    <location>
        <begin position="827"/>
        <end position="863"/>
    </location>
</feature>
<dbReference type="InterPro" id="IPR027450">
    <property type="entry name" value="AlkB-like"/>
</dbReference>
<evidence type="ECO:0000256" key="2">
    <source>
        <dbReference type="ARBA" id="ARBA00007357"/>
    </source>
</evidence>
<sequence length="2119" mass="235753">MSDLDTDTLIAIVSSLLPPECASLIKEAEILEALLQADGDAEKAARALEAPKDFSSKPVSSSSVGSATRKRKRANLDSWLKSPPRDSKYKDSTAHRSPESSSSSHTPGSSTTRPTASKPVSQSKPPVDLMSILRQPTSSSKSKGPDRLPPLMLSTPKLVAEHTPCTMHLSVLPPELACRLFYVMLDAAKEWQKNKWWLFDKVVESPHLTSFFARKTDGLDDDENWQEAAQYWYNGRMTDAPTVFPPEMEEACKIIEKVVNEEMMKRKRYSLEWGGTPDGDPMWRANVAASNCYRGSKESVGPHSDQLTYLGPYPTIASLSLGTSRAFSLREVIPSDQSSTRKARTFNIPLTHNSLSIMHASCQEKFKHSIPPQRTIDLYRPAFPRTPGEDIEPSDCRINITFRFYRPDFRAPSIPRCHCGVPTILRPDMKNRNDEETDRYWWTCYAGAQNDGKGCKLWKVLDMKAEGRGPNTHTVQMTDRSPRASTDQESSPLLRDSGEETEANGHGQRSFGERVNSVAQEPLTPLTKILLVLVLALLLTSSVFVGLFAGAQHRLGLGDGGQQPSPPEGTKTVTITNSVPIPSATSISVTTTTVSQTTTVVPPTPTQKPEEKRCLDSSCIILSASILSSLDTTQDPCENFYEYANGGWLKSHPLPADKSRFGQFEGLAKENKEIIKSILESSTASSGSVDDQLLAKLRDFYSSCLDENRLDEIGTAPLLHLVQTIRKLYNENTTSIFSEDTKDEDKVKGLTAAVAFLHSRGIPALFSFDVEGDTGDDPNFMVLWFNQPDLGLPSKEYFEEKSVREVYTNVLGRLLVALADEDDAEKLKAPTSSFTESGESASWPPWPWPPWGGDDDDDDDKKPINRTEQAYKLAKKVVKFERKIAKASLDLDVLQQDPLATYNPVPVSNLTDTITQIHFPTYFSTFTPRSYPDRVILTWPDYMNSLAEILDDTESDVIEAYLVTRAALTLSPYLGTSTEAWQAQRALFEALTGVKKGATGDRSETCLSQVEDSLGFASGRFFVNETFGGDSKEKGTKVMTDIVQSFKDSLKHIDWMDEESATAAAEKADAIRIKVGFPLSPDTRNPRSIANYYNLVKADKEDFFGNVLSSSVSDTYKKWQRLGKRRDLNSWEMFPSTVNAYFNPPSNEVVFPAGILRPPFFSQDWPNYLSYGSFGHVAAHELTHAFDSAGRMYNQEGKLEQWWTNATSEGFKVKQECIVNQYAGYYIVDDKGNEMHVNGNLTSGENIGDTGLIQAYRAWKKQYDASYEAGNEYLLPGLNYTREQLFFISFARIWARKTKPAAAVFIGLFAGAQHRLSQRDENGPSAPKWTTTINIPASTTAVSRTITVTEPPAPTQAPEETRCLEPSCIILSASILSSLDTTQDPCENFYEYANGGWLKSHSLPADLGSIGRFEGLAKENKEIIKSILESSTASSGSVDDQLLTKLRDFYSSCLDERKLDEIGTAPLLRLVQTVRSLYNEHTEDADDGGKAKGLTATVAFLHSRGIPALFSFDVEGDTGVDPNFMVLWFNQPNLGLPSKEYFEEKSVRKVYADVLGRLLVALVSEDDSRKPKAPIPSFTENELWPWPPWGGDDDDGDEKKSINRTEQAYKLARKVVKFEHKIARASLDLDVLRQDRLGTYNPVPVSNLTDTLTQIHFPSYFSTFTPRNYPDRVIVKWPGYMTSLAEILDDTDTEVIEAYLVTRAALAFSPYLGTSTEAWRAQRALFEAIWGVQRGAVSDRAETCLAQVEERLGFASGRFFVNETFGGDSKAKATKVVTDIVQSFKESLKNIDWMDKESASAAAEKADAIRIKVGFPLSPDTRDPRAIANYYNLANADKADFFGNVLSSFTSDTYKKWQKLGKRRDMESWMIMFPSSADAFFNVGANEMVFPAGILRPPFFSHDWPHYISYGSFGHIAAHELTHPFDSAGRMYNQKGKLEQWWTNATSEGFEVKQACIVKQFGGYYIVDDKGDKVHVNGNLTSGENIGDTGLIQAYRAWKKQYNASLEAGNEYLLPGLNYTRSALSTYLLGAIVLHLVCAHLGEEDDTGCGGKHVQASSLVIISARIGARVQLIRIDPHSPSRFRVEGTVSNIPEFAEAFKCSKTAKLNPPREEQCIFWS</sequence>
<feature type="compositionally biased region" description="Polar residues" evidence="8">
    <location>
        <begin position="830"/>
        <end position="840"/>
    </location>
</feature>
<dbReference type="InterPro" id="IPR037151">
    <property type="entry name" value="AlkB-like_sf"/>
</dbReference>
<comment type="cofactor">
    <cofactor evidence="1">
        <name>Zn(2+)</name>
        <dbReference type="ChEBI" id="CHEBI:29105"/>
    </cofactor>
</comment>
<evidence type="ECO:0000259" key="9">
    <source>
        <dbReference type="PROSITE" id="PS51471"/>
    </source>
</evidence>
<feature type="region of interest" description="Disordered" evidence="8">
    <location>
        <begin position="468"/>
        <end position="512"/>
    </location>
</feature>
<dbReference type="Gene3D" id="3.40.390.10">
    <property type="entry name" value="Collagenase (Catalytic Domain)"/>
    <property type="match status" value="2"/>
</dbReference>
<dbReference type="Proteomes" id="UP000567179">
    <property type="component" value="Unassembled WGS sequence"/>
</dbReference>
<organism evidence="10 11">
    <name type="scientific">Psilocybe cf. subviscida</name>
    <dbReference type="NCBI Taxonomy" id="2480587"/>
    <lineage>
        <taxon>Eukaryota</taxon>
        <taxon>Fungi</taxon>
        <taxon>Dikarya</taxon>
        <taxon>Basidiomycota</taxon>
        <taxon>Agaricomycotina</taxon>
        <taxon>Agaricomycetes</taxon>
        <taxon>Agaricomycetidae</taxon>
        <taxon>Agaricales</taxon>
        <taxon>Agaricineae</taxon>
        <taxon>Strophariaceae</taxon>
        <taxon>Psilocybe</taxon>
    </lineage>
</organism>
<feature type="region of interest" description="Disordered" evidence="8">
    <location>
        <begin position="48"/>
        <end position="128"/>
    </location>
</feature>
<dbReference type="Pfam" id="PF01431">
    <property type="entry name" value="Peptidase_M13"/>
    <property type="match status" value="3"/>
</dbReference>
<dbReference type="GO" id="GO:0046872">
    <property type="term" value="F:metal ion binding"/>
    <property type="evidence" value="ECO:0007669"/>
    <property type="project" value="UniProtKB-KW"/>
</dbReference>
<dbReference type="GO" id="GO:0005886">
    <property type="term" value="C:plasma membrane"/>
    <property type="evidence" value="ECO:0007669"/>
    <property type="project" value="TreeGrafter"/>
</dbReference>
<feature type="compositionally biased region" description="Basic and acidic residues" evidence="8">
    <location>
        <begin position="83"/>
        <end position="98"/>
    </location>
</feature>
<comment type="caution">
    <text evidence="10">The sequence shown here is derived from an EMBL/GenBank/DDBJ whole genome shotgun (WGS) entry which is preliminary data.</text>
</comment>
<keyword evidence="7" id="KW-0482">Metalloprotease</keyword>
<dbReference type="PROSITE" id="PS51471">
    <property type="entry name" value="FE2OG_OXY"/>
    <property type="match status" value="1"/>
</dbReference>
<evidence type="ECO:0000256" key="8">
    <source>
        <dbReference type="SAM" id="MobiDB-lite"/>
    </source>
</evidence>
<feature type="compositionally biased region" description="Low complexity" evidence="8">
    <location>
        <begin position="99"/>
        <end position="115"/>
    </location>
</feature>
<keyword evidence="11" id="KW-1185">Reference proteome</keyword>
<dbReference type="PANTHER" id="PTHR11733">
    <property type="entry name" value="ZINC METALLOPROTEASE FAMILY M13 NEPRILYSIN-RELATED"/>
    <property type="match status" value="1"/>
</dbReference>
<dbReference type="InterPro" id="IPR024079">
    <property type="entry name" value="MetalloPept_cat_dom_sf"/>
</dbReference>
<dbReference type="PANTHER" id="PTHR11733:SF167">
    <property type="entry name" value="FI17812P1-RELATED"/>
    <property type="match status" value="1"/>
</dbReference>
<dbReference type="InterPro" id="IPR000718">
    <property type="entry name" value="Peptidase_M13"/>
</dbReference>
<evidence type="ECO:0000256" key="4">
    <source>
        <dbReference type="ARBA" id="ARBA00022723"/>
    </source>
</evidence>
<gene>
    <name evidence="10" type="ORF">D9619_005855</name>
</gene>
<evidence type="ECO:0000313" key="11">
    <source>
        <dbReference type="Proteomes" id="UP000567179"/>
    </source>
</evidence>
<comment type="similarity">
    <text evidence="2">Belongs to the peptidase M13 family.</text>
</comment>
<dbReference type="SUPFAM" id="SSF51197">
    <property type="entry name" value="Clavaminate synthase-like"/>
    <property type="match status" value="1"/>
</dbReference>
<dbReference type="Gene3D" id="2.60.120.590">
    <property type="entry name" value="Alpha-ketoglutarate-dependent dioxygenase AlkB-like"/>
    <property type="match status" value="1"/>
</dbReference>
<feature type="compositionally biased region" description="Polar residues" evidence="8">
    <location>
        <begin position="471"/>
        <end position="491"/>
    </location>
</feature>
<evidence type="ECO:0000256" key="3">
    <source>
        <dbReference type="ARBA" id="ARBA00022670"/>
    </source>
</evidence>
<dbReference type="Pfam" id="PF05649">
    <property type="entry name" value="Peptidase_M13_N"/>
    <property type="match status" value="2"/>
</dbReference>
<dbReference type="InterPro" id="IPR008753">
    <property type="entry name" value="Peptidase_M13_N"/>
</dbReference>
<evidence type="ECO:0000256" key="5">
    <source>
        <dbReference type="ARBA" id="ARBA00022801"/>
    </source>
</evidence>
<evidence type="ECO:0000256" key="6">
    <source>
        <dbReference type="ARBA" id="ARBA00022833"/>
    </source>
</evidence>
<dbReference type="GO" id="GO:0004222">
    <property type="term" value="F:metalloendopeptidase activity"/>
    <property type="evidence" value="ECO:0007669"/>
    <property type="project" value="InterPro"/>
</dbReference>